<evidence type="ECO:0000256" key="2">
    <source>
        <dbReference type="ARBA" id="ARBA00023002"/>
    </source>
</evidence>
<comment type="similarity">
    <text evidence="1">Belongs to the short-chain dehydrogenases/reductases (SDR) family.</text>
</comment>
<keyword evidence="4" id="KW-1185">Reference proteome</keyword>
<dbReference type="RefSeq" id="WP_344112150.1">
    <property type="nucleotide sequence ID" value="NZ_BAAAOR010000016.1"/>
</dbReference>
<reference evidence="3 4" key="1">
    <citation type="journal article" date="2019" name="Int. J. Syst. Evol. Microbiol.">
        <title>The Global Catalogue of Microorganisms (GCM) 10K type strain sequencing project: providing services to taxonomists for standard genome sequencing and annotation.</title>
        <authorList>
            <consortium name="The Broad Institute Genomics Platform"/>
            <consortium name="The Broad Institute Genome Sequencing Center for Infectious Disease"/>
            <person name="Wu L."/>
            <person name="Ma J."/>
        </authorList>
    </citation>
    <scope>NUCLEOTIDE SEQUENCE [LARGE SCALE GENOMIC DNA]</scope>
    <source>
        <strain evidence="3 4">JCM 14942</strain>
    </source>
</reference>
<protein>
    <submittedName>
        <fullName evidence="3">Glucose 1-dehydrogenase</fullName>
    </submittedName>
</protein>
<evidence type="ECO:0000256" key="1">
    <source>
        <dbReference type="ARBA" id="ARBA00006484"/>
    </source>
</evidence>
<dbReference type="PANTHER" id="PTHR42760">
    <property type="entry name" value="SHORT-CHAIN DEHYDROGENASES/REDUCTASES FAMILY MEMBER"/>
    <property type="match status" value="1"/>
</dbReference>
<dbReference type="PROSITE" id="PS00061">
    <property type="entry name" value="ADH_SHORT"/>
    <property type="match status" value="1"/>
</dbReference>
<dbReference type="InterPro" id="IPR020904">
    <property type="entry name" value="Sc_DH/Rdtase_CS"/>
</dbReference>
<gene>
    <name evidence="3" type="ORF">GCM10009788_23290</name>
</gene>
<dbReference type="InterPro" id="IPR002347">
    <property type="entry name" value="SDR_fam"/>
</dbReference>
<evidence type="ECO:0000313" key="4">
    <source>
        <dbReference type="Proteomes" id="UP001500842"/>
    </source>
</evidence>
<dbReference type="CDD" id="cd05233">
    <property type="entry name" value="SDR_c"/>
    <property type="match status" value="1"/>
</dbReference>
<dbReference type="PRINTS" id="PR00081">
    <property type="entry name" value="GDHRDH"/>
</dbReference>
<keyword evidence="2" id="KW-0560">Oxidoreductase</keyword>
<dbReference type="Gene3D" id="3.40.50.720">
    <property type="entry name" value="NAD(P)-binding Rossmann-like Domain"/>
    <property type="match status" value="1"/>
</dbReference>
<organism evidence="3 4">
    <name type="scientific">Nocardioides humi</name>
    <dbReference type="NCBI Taxonomy" id="449461"/>
    <lineage>
        <taxon>Bacteria</taxon>
        <taxon>Bacillati</taxon>
        <taxon>Actinomycetota</taxon>
        <taxon>Actinomycetes</taxon>
        <taxon>Propionibacteriales</taxon>
        <taxon>Nocardioidaceae</taxon>
        <taxon>Nocardioides</taxon>
    </lineage>
</organism>
<dbReference type="Proteomes" id="UP001500842">
    <property type="component" value="Unassembled WGS sequence"/>
</dbReference>
<evidence type="ECO:0000313" key="3">
    <source>
        <dbReference type="EMBL" id="GAA1518583.1"/>
    </source>
</evidence>
<dbReference type="InterPro" id="IPR036291">
    <property type="entry name" value="NAD(P)-bd_dom_sf"/>
</dbReference>
<dbReference type="EMBL" id="BAAAOR010000016">
    <property type="protein sequence ID" value="GAA1518583.1"/>
    <property type="molecule type" value="Genomic_DNA"/>
</dbReference>
<dbReference type="PANTHER" id="PTHR42760:SF133">
    <property type="entry name" value="3-OXOACYL-[ACYL-CARRIER-PROTEIN] REDUCTASE"/>
    <property type="match status" value="1"/>
</dbReference>
<name>A0ABN2AHB9_9ACTN</name>
<comment type="caution">
    <text evidence="3">The sequence shown here is derived from an EMBL/GenBank/DDBJ whole genome shotgun (WGS) entry which is preliminary data.</text>
</comment>
<sequence>MADTDPTAAARAVIVTGGASGIGAATCRTLAAHGFSVVVSDRQVAAGEAVAAEVGGLFVRHDVGEPADWHRAVEAATDRFGGIHGLVAAAGVKSEYLLDSPEDPGLFERTVRVNQYGVLLGLQVVGRRLREAGAGSIVTIASAAGMPPAQSPDLAYVSTKWGVRGLSRTAARALAPHGVRVNTVLPGLIRTPMIAGVVDADPERVRQISAAIPLGRMGEPEEIARAAYFFISDLSSYATGSELVVDGGSLA</sequence>
<dbReference type="SUPFAM" id="SSF51735">
    <property type="entry name" value="NAD(P)-binding Rossmann-fold domains"/>
    <property type="match status" value="1"/>
</dbReference>
<dbReference type="Pfam" id="PF13561">
    <property type="entry name" value="adh_short_C2"/>
    <property type="match status" value="1"/>
</dbReference>
<accession>A0ABN2AHB9</accession>
<proteinExistence type="inferred from homology"/>